<evidence type="ECO:0000256" key="1">
    <source>
        <dbReference type="SAM" id="SignalP"/>
    </source>
</evidence>
<dbReference type="InterPro" id="IPR036179">
    <property type="entry name" value="Ig-like_dom_sf"/>
</dbReference>
<reference evidence="3" key="1">
    <citation type="submission" date="2021-02" db="EMBL/GenBank/DDBJ databases">
        <authorList>
            <person name="Nowell W R."/>
        </authorList>
    </citation>
    <scope>NUCLEOTIDE SEQUENCE</scope>
    <source>
        <strain evidence="3">Ploen Becks lab</strain>
    </source>
</reference>
<feature type="domain" description="Ig-like" evidence="2">
    <location>
        <begin position="72"/>
        <end position="173"/>
    </location>
</feature>
<dbReference type="EMBL" id="CAJNOC010000769">
    <property type="protein sequence ID" value="CAF0801230.1"/>
    <property type="molecule type" value="Genomic_DNA"/>
</dbReference>
<dbReference type="InterPro" id="IPR007110">
    <property type="entry name" value="Ig-like_dom"/>
</dbReference>
<dbReference type="Gene3D" id="2.60.40.10">
    <property type="entry name" value="Immunoglobulins"/>
    <property type="match status" value="2"/>
</dbReference>
<dbReference type="OrthoDB" id="10513027at2759"/>
<evidence type="ECO:0000313" key="3">
    <source>
        <dbReference type="EMBL" id="CAF0801230.1"/>
    </source>
</evidence>
<comment type="caution">
    <text evidence="3">The sequence shown here is derived from an EMBL/GenBank/DDBJ whole genome shotgun (WGS) entry which is preliminary data.</text>
</comment>
<gene>
    <name evidence="3" type="ORF">OXX778_LOCUS6478</name>
</gene>
<dbReference type="PROSITE" id="PS50835">
    <property type="entry name" value="IG_LIKE"/>
    <property type="match status" value="2"/>
</dbReference>
<feature type="signal peptide" evidence="1">
    <location>
        <begin position="1"/>
        <end position="21"/>
    </location>
</feature>
<keyword evidence="4" id="KW-1185">Reference proteome</keyword>
<name>A0A813SRJ5_9BILA</name>
<dbReference type="InterPro" id="IPR013106">
    <property type="entry name" value="Ig_V-set"/>
</dbReference>
<dbReference type="SMART" id="SM00409">
    <property type="entry name" value="IG"/>
    <property type="match status" value="2"/>
</dbReference>
<dbReference type="SUPFAM" id="SSF48726">
    <property type="entry name" value="Immunoglobulin"/>
    <property type="match status" value="2"/>
</dbReference>
<dbReference type="Pfam" id="PF07686">
    <property type="entry name" value="V-set"/>
    <property type="match status" value="1"/>
</dbReference>
<evidence type="ECO:0000259" key="2">
    <source>
        <dbReference type="PROSITE" id="PS50835"/>
    </source>
</evidence>
<feature type="domain" description="Ig-like" evidence="2">
    <location>
        <begin position="250"/>
        <end position="330"/>
    </location>
</feature>
<accession>A0A813SRJ5</accession>
<dbReference type="Proteomes" id="UP000663879">
    <property type="component" value="Unassembled WGS sequence"/>
</dbReference>
<protein>
    <recommendedName>
        <fullName evidence="2">Ig-like domain-containing protein</fullName>
    </recommendedName>
</protein>
<proteinExistence type="predicted"/>
<keyword evidence="1" id="KW-0732">Signal</keyword>
<sequence>MLMNMEYFISCLLMIFDSLLGLEVIHNKAYFITSTNIIKPNKILNVYENQIKSSKKLNRNIIPTTTKTATQPTKQTILKIYQNNLTVNYGESLNLDCPFKTNSNIKTVIWSKDLPSPRIISNNQDLYSRSNRYYLNNKTFSLKICPILTIDTGWYSCYIVKQSILEQNEKYLIYINVNTDEISNDFEYDDADYSDELSEKCNQLQSATSVLKDTSLKRQIDQNKTKKNEEIEEKIFLLSETTKKAHKFLENLKVNPKYLKVNEFASFQLDCVYNGVKFLNMTLKWFKNNNELIQENDQRYVFVNYMQNNTNIKILKFSFAITTDSGYYKCLPFTRANVDNGKIMEIENSDNLVSVVVSKATRSEEEFVLSKFDSNFVIKYLINNGTFLKLHSTRSSRTNVKLSRALGSSGL</sequence>
<evidence type="ECO:0000313" key="4">
    <source>
        <dbReference type="Proteomes" id="UP000663879"/>
    </source>
</evidence>
<dbReference type="InterPro" id="IPR003599">
    <property type="entry name" value="Ig_sub"/>
</dbReference>
<dbReference type="AlphaFoldDB" id="A0A813SRJ5"/>
<dbReference type="InterPro" id="IPR013783">
    <property type="entry name" value="Ig-like_fold"/>
</dbReference>
<feature type="chain" id="PRO_5032997481" description="Ig-like domain-containing protein" evidence="1">
    <location>
        <begin position="22"/>
        <end position="411"/>
    </location>
</feature>
<organism evidence="3 4">
    <name type="scientific">Brachionus calyciflorus</name>
    <dbReference type="NCBI Taxonomy" id="104777"/>
    <lineage>
        <taxon>Eukaryota</taxon>
        <taxon>Metazoa</taxon>
        <taxon>Spiralia</taxon>
        <taxon>Gnathifera</taxon>
        <taxon>Rotifera</taxon>
        <taxon>Eurotatoria</taxon>
        <taxon>Monogononta</taxon>
        <taxon>Pseudotrocha</taxon>
        <taxon>Ploima</taxon>
        <taxon>Brachionidae</taxon>
        <taxon>Brachionus</taxon>
    </lineage>
</organism>